<dbReference type="Proteomes" id="UP001219349">
    <property type="component" value="Chromosome"/>
</dbReference>
<dbReference type="PROSITE" id="PS52016">
    <property type="entry name" value="TONB_DEPENDENT_REC_3"/>
    <property type="match status" value="1"/>
</dbReference>
<reference evidence="16 17" key="1">
    <citation type="submission" date="2021-01" db="EMBL/GenBank/DDBJ databases">
        <title>Biogeographic distribution of Paracoccus.</title>
        <authorList>
            <person name="Hollensteiner J."/>
            <person name="Leineberger J."/>
            <person name="Brinkhoff T."/>
            <person name="Daniel R."/>
        </authorList>
    </citation>
    <scope>NUCLEOTIDE SEQUENCE [LARGE SCALE GENOMIC DNA]</scope>
    <source>
        <strain evidence="16 17">KCTC 22803</strain>
    </source>
</reference>
<keyword evidence="17" id="KW-1185">Reference proteome</keyword>
<name>A0ABY7SQJ6_9RHOB</name>
<proteinExistence type="inferred from homology"/>
<dbReference type="PANTHER" id="PTHR30069:SF29">
    <property type="entry name" value="HEMOGLOBIN AND HEMOGLOBIN-HAPTOGLOBIN-BINDING PROTEIN 1-RELATED"/>
    <property type="match status" value="1"/>
</dbReference>
<organism evidence="16 17">
    <name type="scientific">Paracoccus fistulariae</name>
    <dbReference type="NCBI Taxonomy" id="658446"/>
    <lineage>
        <taxon>Bacteria</taxon>
        <taxon>Pseudomonadati</taxon>
        <taxon>Pseudomonadota</taxon>
        <taxon>Alphaproteobacteria</taxon>
        <taxon>Rhodobacterales</taxon>
        <taxon>Paracoccaceae</taxon>
        <taxon>Paracoccus</taxon>
    </lineage>
</organism>
<keyword evidence="5 13" id="KW-0732">Signal</keyword>
<dbReference type="InterPro" id="IPR036942">
    <property type="entry name" value="Beta-barrel_TonB_sf"/>
</dbReference>
<evidence type="ECO:0000256" key="4">
    <source>
        <dbReference type="ARBA" id="ARBA00022692"/>
    </source>
</evidence>
<dbReference type="Gene3D" id="2.40.170.20">
    <property type="entry name" value="TonB-dependent receptor, beta-barrel domain"/>
    <property type="match status" value="1"/>
</dbReference>
<feature type="domain" description="TonB-dependent receptor plug" evidence="15">
    <location>
        <begin position="46"/>
        <end position="152"/>
    </location>
</feature>
<evidence type="ECO:0000313" key="17">
    <source>
        <dbReference type="Proteomes" id="UP001219349"/>
    </source>
</evidence>
<feature type="chain" id="PRO_5047351926" evidence="13">
    <location>
        <begin position="22"/>
        <end position="604"/>
    </location>
</feature>
<sequence>MTRYFTSSLALSLTTALPALAQDPQDPYLLDPITLTANREATDLDRSGSSVSVISPQDLDGRAGEPLTKTLSRLPGVTIRQSGPLGTTGSVVLRGAPSHYLPVVIDGIEVSDAAAGQPSYDTGGLIGADVMRGELLRGAQSALYGSRAISGVLTLQSARPTENGLQQQATVEAGSYNSWLASYGLTWRGVATDLAFTATRIDTDGFSALDENDGNFEDDGYDATRLSFYAAHELENGTLLGLNGFWEDSTGDFDDFGGDVIGSTGDDYTDRKSFGLRGFAEFRTGAVDNTVTLTRYRLDRTSYGNSFPTEFIGARNKLSWQGATDLGADGGRLIFGADSEKETAEGNGDTRTNGIFIETDTPLGTQADLSLSLRHDNHSQFGDFTSGRVAAVYRLREDLFLRASLGNGFRAPSLYELYGPYGDDTLQREESRSAELGIEKQWGEDSYLRATAFWLKATNLIGFDFPEACTNGWYVQVEGDARRKGGELDGRYAFGAGYAVSGSYTYVDNEVASNWAEVPAHTLNLGIEGSFATGTTAAFNLRYVADRPQDMEDYTVADLLITHPLREDAEVYLRIENLFDEEYQLVNGYGTSDRAFYAGIRASF</sequence>
<dbReference type="EMBL" id="CP067136">
    <property type="protein sequence ID" value="WCR08287.1"/>
    <property type="molecule type" value="Genomic_DNA"/>
</dbReference>
<evidence type="ECO:0000256" key="1">
    <source>
        <dbReference type="ARBA" id="ARBA00004571"/>
    </source>
</evidence>
<dbReference type="RefSeq" id="WP_272833864.1">
    <property type="nucleotide sequence ID" value="NZ_CP067136.1"/>
</dbReference>
<comment type="similarity">
    <text evidence="10 11">Belongs to the TonB-dependent receptor family.</text>
</comment>
<dbReference type="PANTHER" id="PTHR30069">
    <property type="entry name" value="TONB-DEPENDENT OUTER MEMBRANE RECEPTOR"/>
    <property type="match status" value="1"/>
</dbReference>
<keyword evidence="2 10" id="KW-0813">Transport</keyword>
<evidence type="ECO:0000259" key="15">
    <source>
        <dbReference type="Pfam" id="PF07715"/>
    </source>
</evidence>
<dbReference type="Pfam" id="PF00593">
    <property type="entry name" value="TonB_dep_Rec_b-barrel"/>
    <property type="match status" value="1"/>
</dbReference>
<evidence type="ECO:0000313" key="16">
    <source>
        <dbReference type="EMBL" id="WCR08287.1"/>
    </source>
</evidence>
<dbReference type="Pfam" id="PF07715">
    <property type="entry name" value="Plug"/>
    <property type="match status" value="1"/>
</dbReference>
<keyword evidence="9 10" id="KW-0998">Cell outer membrane</keyword>
<dbReference type="InterPro" id="IPR000531">
    <property type="entry name" value="Beta-barrel_TonB"/>
</dbReference>
<keyword evidence="3 10" id="KW-1134">Transmembrane beta strand</keyword>
<dbReference type="Gene3D" id="2.170.130.10">
    <property type="entry name" value="TonB-dependent receptor, plug domain"/>
    <property type="match status" value="1"/>
</dbReference>
<evidence type="ECO:0000256" key="12">
    <source>
        <dbReference type="SAM" id="MobiDB-lite"/>
    </source>
</evidence>
<evidence type="ECO:0000256" key="11">
    <source>
        <dbReference type="RuleBase" id="RU003357"/>
    </source>
</evidence>
<accession>A0ABY7SQJ6</accession>
<feature type="region of interest" description="Disordered" evidence="12">
    <location>
        <begin position="45"/>
        <end position="67"/>
    </location>
</feature>
<dbReference type="InterPro" id="IPR037066">
    <property type="entry name" value="Plug_dom_sf"/>
</dbReference>
<evidence type="ECO:0000256" key="3">
    <source>
        <dbReference type="ARBA" id="ARBA00022452"/>
    </source>
</evidence>
<keyword evidence="8 16" id="KW-0675">Receptor</keyword>
<gene>
    <name evidence="16" type="ORF">JHX87_05580</name>
</gene>
<evidence type="ECO:0000256" key="6">
    <source>
        <dbReference type="ARBA" id="ARBA00023077"/>
    </source>
</evidence>
<evidence type="ECO:0000256" key="10">
    <source>
        <dbReference type="PROSITE-ProRule" id="PRU01360"/>
    </source>
</evidence>
<feature type="domain" description="TonB-dependent receptor-like beta-barrel" evidence="14">
    <location>
        <begin position="176"/>
        <end position="578"/>
    </location>
</feature>
<evidence type="ECO:0000256" key="5">
    <source>
        <dbReference type="ARBA" id="ARBA00022729"/>
    </source>
</evidence>
<dbReference type="InterPro" id="IPR012910">
    <property type="entry name" value="Plug_dom"/>
</dbReference>
<feature type="signal peptide" evidence="13">
    <location>
        <begin position="1"/>
        <end position="21"/>
    </location>
</feature>
<comment type="subcellular location">
    <subcellularLocation>
        <location evidence="1 10">Cell outer membrane</location>
        <topology evidence="1 10">Multi-pass membrane protein</topology>
    </subcellularLocation>
</comment>
<keyword evidence="7 10" id="KW-0472">Membrane</keyword>
<keyword evidence="4 10" id="KW-0812">Transmembrane</keyword>
<evidence type="ECO:0000256" key="9">
    <source>
        <dbReference type="ARBA" id="ARBA00023237"/>
    </source>
</evidence>
<evidence type="ECO:0000256" key="13">
    <source>
        <dbReference type="SAM" id="SignalP"/>
    </source>
</evidence>
<protein>
    <submittedName>
        <fullName evidence="16">TonB-dependent receptor</fullName>
    </submittedName>
</protein>
<evidence type="ECO:0000256" key="2">
    <source>
        <dbReference type="ARBA" id="ARBA00022448"/>
    </source>
</evidence>
<keyword evidence="6 11" id="KW-0798">TonB box</keyword>
<evidence type="ECO:0000256" key="7">
    <source>
        <dbReference type="ARBA" id="ARBA00023136"/>
    </source>
</evidence>
<evidence type="ECO:0000256" key="8">
    <source>
        <dbReference type="ARBA" id="ARBA00023170"/>
    </source>
</evidence>
<evidence type="ECO:0000259" key="14">
    <source>
        <dbReference type="Pfam" id="PF00593"/>
    </source>
</evidence>
<dbReference type="SUPFAM" id="SSF56935">
    <property type="entry name" value="Porins"/>
    <property type="match status" value="1"/>
</dbReference>
<dbReference type="InterPro" id="IPR039426">
    <property type="entry name" value="TonB-dep_rcpt-like"/>
</dbReference>